<organism evidence="2 3">
    <name type="scientific">Candidatus Trichorickettsia mobilis</name>
    <dbReference type="NCBI Taxonomy" id="1346319"/>
    <lineage>
        <taxon>Bacteria</taxon>
        <taxon>Pseudomonadati</taxon>
        <taxon>Pseudomonadota</taxon>
        <taxon>Alphaproteobacteria</taxon>
        <taxon>Rickettsiales</taxon>
        <taxon>Rickettsiaceae</taxon>
        <taxon>Rickettsieae</taxon>
        <taxon>Candidatus Trichorickettsia</taxon>
    </lineage>
</organism>
<dbReference type="Pfam" id="PF13524">
    <property type="entry name" value="Glyco_trans_1_2"/>
    <property type="match status" value="1"/>
</dbReference>
<reference evidence="2 3" key="1">
    <citation type="submission" date="2022-10" db="EMBL/GenBank/DDBJ databases">
        <title>Host association and intracellularity evolved multiple times independently in the Rickettsiales.</title>
        <authorList>
            <person name="Castelli M."/>
            <person name="Nardi T."/>
            <person name="Gammuto L."/>
            <person name="Bellinzona G."/>
            <person name="Sabaneyeva E."/>
            <person name="Potekhin A."/>
            <person name="Serra V."/>
            <person name="Petroni G."/>
            <person name="Sassera D."/>
        </authorList>
    </citation>
    <scope>NUCLEOTIDE SEQUENCE [LARGE SCALE GENOMIC DNA]</scope>
    <source>
        <strain evidence="2 3">Kr 154-4</strain>
    </source>
</reference>
<evidence type="ECO:0000259" key="1">
    <source>
        <dbReference type="Pfam" id="PF13524"/>
    </source>
</evidence>
<dbReference type="InterPro" id="IPR055259">
    <property type="entry name" value="YkvP/CgeB_Glyco_trans-like"/>
</dbReference>
<evidence type="ECO:0000313" key="3">
    <source>
        <dbReference type="Proteomes" id="UP001326613"/>
    </source>
</evidence>
<protein>
    <submittedName>
        <fullName evidence="2">Glycosyltransferase family 1 protein</fullName>
    </submittedName>
</protein>
<dbReference type="EMBL" id="CP112932">
    <property type="protein sequence ID" value="WPY01135.1"/>
    <property type="molecule type" value="Genomic_DNA"/>
</dbReference>
<gene>
    <name evidence="2" type="ORF">Trichorick_01038</name>
</gene>
<evidence type="ECO:0000313" key="2">
    <source>
        <dbReference type="EMBL" id="WPY01135.1"/>
    </source>
</evidence>
<name>A0ABZ0UVC7_9RICK</name>
<dbReference type="Proteomes" id="UP001326613">
    <property type="component" value="Chromosome"/>
</dbReference>
<dbReference type="RefSeq" id="WP_323737935.1">
    <property type="nucleotide sequence ID" value="NZ_CP112932.1"/>
</dbReference>
<proteinExistence type="predicted"/>
<sequence>MARILFSLFSNINWLDDSKIDPFYEGFINSLNKHGNEVVLLRTNNFLSDAISNSLFDYINGNHLKDVISKFDPEFIITANHHIPEIILKNTNCPVLIWNADSPVWYSSKDYIKHNIDRYKFIYHGWDDAHVKVCQEIFGAKANQNFCVGYATTVQSKALPIDANIKFVGTIGYPYNMTNYLKHRCNNVELENLYHVYKKIRELPFDFVEANFSNTTLKVSDYFYTLTSNNRIKTLDALADMGLKVHGYPNNFFDVVPYSMDLAFCFDYTPIISMADTENVFNSTKIGVNLYHSQAVTGFSWRVADIMASNACLISPNKADLAKLSPYIKMPTFETPEEARELCKNLLKDEEWRKDIVAASQQAIEEHGRFEHMFKNLAEILGVNLLHNQVDNQKKYLIFLQSKDFIKPTHNIQFMALKQIQESTILRNIVIGLLRLIPKPIRRKAYYFLLSIKDHVAK</sequence>
<feature type="domain" description="Spore protein YkvP/CgeB glycosyl transferase-like" evidence="1">
    <location>
        <begin position="235"/>
        <end position="377"/>
    </location>
</feature>
<accession>A0ABZ0UVC7</accession>
<keyword evidence="3" id="KW-1185">Reference proteome</keyword>